<accession>A0ABD6ASK0</accession>
<protein>
    <submittedName>
        <fullName evidence="1">Uncharacterized protein</fullName>
    </submittedName>
</protein>
<proteinExistence type="predicted"/>
<dbReference type="EMBL" id="JBHUDC010000003">
    <property type="protein sequence ID" value="MFD1512811.1"/>
    <property type="molecule type" value="Genomic_DNA"/>
</dbReference>
<dbReference type="InterPro" id="IPR055975">
    <property type="entry name" value="DUF7553"/>
</dbReference>
<dbReference type="Proteomes" id="UP001597187">
    <property type="component" value="Unassembled WGS sequence"/>
</dbReference>
<evidence type="ECO:0000313" key="2">
    <source>
        <dbReference type="Proteomes" id="UP001597187"/>
    </source>
</evidence>
<organism evidence="1 2">
    <name type="scientific">Halomarina rubra</name>
    <dbReference type="NCBI Taxonomy" id="2071873"/>
    <lineage>
        <taxon>Archaea</taxon>
        <taxon>Methanobacteriati</taxon>
        <taxon>Methanobacteriota</taxon>
        <taxon>Stenosarchaea group</taxon>
        <taxon>Halobacteria</taxon>
        <taxon>Halobacteriales</taxon>
        <taxon>Natronomonadaceae</taxon>
        <taxon>Halomarina</taxon>
    </lineage>
</organism>
<dbReference type="Pfam" id="PF24430">
    <property type="entry name" value="DUF7553"/>
    <property type="match status" value="1"/>
</dbReference>
<sequence length="84" mass="9364">MDRIELKEAGRELVVASRWVEGAVERRLHGEVIALTKLSVAEEVPLEGLDDRIETLRGLLPDAGDGSQHVERALAHVEEVRTNR</sequence>
<reference evidence="1 2" key="1">
    <citation type="journal article" date="2019" name="Int. J. Syst. Evol. Microbiol.">
        <title>The Global Catalogue of Microorganisms (GCM) 10K type strain sequencing project: providing services to taxonomists for standard genome sequencing and annotation.</title>
        <authorList>
            <consortium name="The Broad Institute Genomics Platform"/>
            <consortium name="The Broad Institute Genome Sequencing Center for Infectious Disease"/>
            <person name="Wu L."/>
            <person name="Ma J."/>
        </authorList>
    </citation>
    <scope>NUCLEOTIDE SEQUENCE [LARGE SCALE GENOMIC DNA]</scope>
    <source>
        <strain evidence="1 2">CGMCC 1.12563</strain>
    </source>
</reference>
<gene>
    <name evidence="1" type="ORF">ACFSBT_05875</name>
</gene>
<keyword evidence="2" id="KW-1185">Reference proteome</keyword>
<comment type="caution">
    <text evidence="1">The sequence shown here is derived from an EMBL/GenBank/DDBJ whole genome shotgun (WGS) entry which is preliminary data.</text>
</comment>
<evidence type="ECO:0000313" key="1">
    <source>
        <dbReference type="EMBL" id="MFD1512811.1"/>
    </source>
</evidence>
<name>A0ABD6ASK0_9EURY</name>
<dbReference type="RefSeq" id="WP_250872788.1">
    <property type="nucleotide sequence ID" value="NZ_JALXFV010000003.1"/>
</dbReference>
<dbReference type="AlphaFoldDB" id="A0ABD6ASK0"/>